<dbReference type="GO" id="GO:0015079">
    <property type="term" value="F:potassium ion transmembrane transporter activity"/>
    <property type="evidence" value="ECO:0007669"/>
    <property type="project" value="InterPro"/>
</dbReference>
<feature type="transmembrane region" description="Helical" evidence="2">
    <location>
        <begin position="63"/>
        <end position="83"/>
    </location>
</feature>
<evidence type="ECO:0000256" key="2">
    <source>
        <dbReference type="SAM" id="Phobius"/>
    </source>
</evidence>
<proteinExistence type="inferred from homology"/>
<sequence length="240" mass="25072">MSAGYRSMAISASDRERGQQSMAMLALAALGVVYGDLGTSPLYALQEAFNGDHGVRPTPDNVVGVVSLFLWSLILMVSVKYVMVLMRADNKGEGGILALLAQITGGRSGDGRRVAVGWVLLGLAGAAMLYGDGVITPAVSVLSAMEGLQVATPALAAYVVPATVVILAMLFMIQPFGSGRVGAAFGPILAAWFVAIAALGLAQLWRNPAILQAVNPWHGIAYFQRNGFAGFVSLARWCCA</sequence>
<dbReference type="AlphaFoldDB" id="A0AAX2M6X0"/>
<accession>A0AAX2M6X0</accession>
<feature type="transmembrane region" description="Helical" evidence="2">
    <location>
        <begin position="155"/>
        <end position="173"/>
    </location>
</feature>
<dbReference type="GO" id="GO:0016020">
    <property type="term" value="C:membrane"/>
    <property type="evidence" value="ECO:0007669"/>
    <property type="project" value="InterPro"/>
</dbReference>
<feature type="transmembrane region" description="Helical" evidence="2">
    <location>
        <begin position="185"/>
        <end position="205"/>
    </location>
</feature>
<feature type="transmembrane region" description="Helical" evidence="2">
    <location>
        <begin position="115"/>
        <end position="135"/>
    </location>
</feature>
<reference evidence="4 5" key="1">
    <citation type="submission" date="2018-06" db="EMBL/GenBank/DDBJ databases">
        <authorList>
            <consortium name="Pathogen Informatics"/>
            <person name="Doyle S."/>
        </authorList>
    </citation>
    <scope>NUCLEOTIDE SEQUENCE [LARGE SCALE GENOMIC DNA]</scope>
    <source>
        <strain evidence="4 5">NCTC8684</strain>
    </source>
</reference>
<evidence type="ECO:0000256" key="1">
    <source>
        <dbReference type="ARBA" id="ARBA00007019"/>
    </source>
</evidence>
<keyword evidence="2" id="KW-1133">Transmembrane helix</keyword>
<protein>
    <submittedName>
        <fullName evidence="4">Potassium transport protein Kup</fullName>
    </submittedName>
</protein>
<comment type="similarity">
    <text evidence="1">Belongs to the HAK/KUP transporter (TC 2.A.72) family.</text>
</comment>
<evidence type="ECO:0000259" key="3">
    <source>
        <dbReference type="Pfam" id="PF02705"/>
    </source>
</evidence>
<dbReference type="InterPro" id="IPR053951">
    <property type="entry name" value="K_trans_N"/>
</dbReference>
<dbReference type="Pfam" id="PF02705">
    <property type="entry name" value="K_trans"/>
    <property type="match status" value="1"/>
</dbReference>
<keyword evidence="2" id="KW-0472">Membrane</keyword>
<comment type="caution">
    <text evidence="4">The sequence shown here is derived from an EMBL/GenBank/DDBJ whole genome shotgun (WGS) entry which is preliminary data.</text>
</comment>
<dbReference type="PANTHER" id="PTHR30540">
    <property type="entry name" value="OSMOTIC STRESS POTASSIUM TRANSPORTER"/>
    <property type="match status" value="1"/>
</dbReference>
<dbReference type="PANTHER" id="PTHR30540:SF79">
    <property type="entry name" value="LOW AFFINITY POTASSIUM TRANSPORT SYSTEM PROTEIN KUP"/>
    <property type="match status" value="1"/>
</dbReference>
<organism evidence="4 5">
    <name type="scientific">Chromobacterium violaceum</name>
    <dbReference type="NCBI Taxonomy" id="536"/>
    <lineage>
        <taxon>Bacteria</taxon>
        <taxon>Pseudomonadati</taxon>
        <taxon>Pseudomonadota</taxon>
        <taxon>Betaproteobacteria</taxon>
        <taxon>Neisseriales</taxon>
        <taxon>Chromobacteriaceae</taxon>
        <taxon>Chromobacterium</taxon>
    </lineage>
</organism>
<gene>
    <name evidence="4" type="ORF">NCTC8684_01207</name>
</gene>
<dbReference type="Proteomes" id="UP000254029">
    <property type="component" value="Unassembled WGS sequence"/>
</dbReference>
<feature type="transmembrane region" description="Helical" evidence="2">
    <location>
        <begin position="21"/>
        <end position="43"/>
    </location>
</feature>
<dbReference type="EMBL" id="UIGR01000001">
    <property type="protein sequence ID" value="SUX32134.1"/>
    <property type="molecule type" value="Genomic_DNA"/>
</dbReference>
<name>A0AAX2M6X0_CHRVL</name>
<dbReference type="InterPro" id="IPR003855">
    <property type="entry name" value="K+_transporter"/>
</dbReference>
<evidence type="ECO:0000313" key="5">
    <source>
        <dbReference type="Proteomes" id="UP000254029"/>
    </source>
</evidence>
<keyword evidence="2" id="KW-0812">Transmembrane</keyword>
<evidence type="ECO:0000313" key="4">
    <source>
        <dbReference type="EMBL" id="SUX32134.1"/>
    </source>
</evidence>
<feature type="domain" description="K+ potassium transporter integral membrane" evidence="3">
    <location>
        <begin position="25"/>
        <end position="235"/>
    </location>
</feature>